<reference evidence="3 4" key="1">
    <citation type="submission" date="2019-01" db="EMBL/GenBank/DDBJ databases">
        <title>Draft genome sequences of Macrococcus caseolyticus, Macrococcus canis, Macrococcus bohemicus and Macrococcus goetzii.</title>
        <authorList>
            <person name="Mazhar S."/>
            <person name="Altermann E."/>
            <person name="Hill C."/>
            <person name="Mcauliffe O."/>
        </authorList>
    </citation>
    <scope>NUCLEOTIDE SEQUENCE [LARGE SCALE GENOMIC DNA]</scope>
    <source>
        <strain evidence="3 4">DPC7162</strain>
    </source>
</reference>
<dbReference type="Pfam" id="PF00106">
    <property type="entry name" value="adh_short"/>
    <property type="match status" value="1"/>
</dbReference>
<dbReference type="SUPFAM" id="SSF51735">
    <property type="entry name" value="NAD(P)-binding Rossmann-fold domains"/>
    <property type="match status" value="1"/>
</dbReference>
<sequence>MVRNMNRRILITGASGGIGIKLAEQLLREGDIVYACARTLSKLSYLKESFGDRCVLLYSDFKSEQSTLAFIEEIDDINFDVVIFCAGFAYYQSLVSMRPQTMNEMMFVNYQSVVYIIKSMVDKQHNPHFIILGSLAAIASTPGGAIYSASKAALNQTINALRLEMPEATFTVVNTGPVDTEFIFKASGNVSRLNRLIMIRSDMLAQEIVKAIHHPRTEINLPKWMYIALKMYNLAPRSIERVFKIFFMTKVK</sequence>
<comment type="caution">
    <text evidence="3">The sequence shown here is derived from an EMBL/GenBank/DDBJ whole genome shotgun (WGS) entry which is preliminary data.</text>
</comment>
<dbReference type="AlphaFoldDB" id="A0A4R6C802"/>
<dbReference type="Gene3D" id="3.40.50.720">
    <property type="entry name" value="NAD(P)-binding Rossmann-like Domain"/>
    <property type="match status" value="1"/>
</dbReference>
<evidence type="ECO:0000313" key="3">
    <source>
        <dbReference type="EMBL" id="TDM18342.1"/>
    </source>
</evidence>
<dbReference type="EMBL" id="SDQG01000001">
    <property type="protein sequence ID" value="TDM18342.1"/>
    <property type="molecule type" value="Genomic_DNA"/>
</dbReference>
<proteinExistence type="inferred from homology"/>
<dbReference type="InterPro" id="IPR002347">
    <property type="entry name" value="SDR_fam"/>
</dbReference>
<gene>
    <name evidence="3" type="ORF">ETI04_02295</name>
</gene>
<dbReference type="PANTHER" id="PTHR44196">
    <property type="entry name" value="DEHYDROGENASE/REDUCTASE SDR FAMILY MEMBER 7B"/>
    <property type="match status" value="1"/>
</dbReference>
<evidence type="ECO:0000256" key="2">
    <source>
        <dbReference type="ARBA" id="ARBA00023002"/>
    </source>
</evidence>
<dbReference type="PANTHER" id="PTHR44196:SF1">
    <property type="entry name" value="DEHYDROGENASE_REDUCTASE SDR FAMILY MEMBER 7B"/>
    <property type="match status" value="1"/>
</dbReference>
<evidence type="ECO:0000256" key="1">
    <source>
        <dbReference type="ARBA" id="ARBA00006484"/>
    </source>
</evidence>
<evidence type="ECO:0000313" key="4">
    <source>
        <dbReference type="Proteomes" id="UP000294865"/>
    </source>
</evidence>
<dbReference type="InterPro" id="IPR036291">
    <property type="entry name" value="NAD(P)-bd_dom_sf"/>
</dbReference>
<keyword evidence="2" id="KW-0560">Oxidoreductase</keyword>
<dbReference type="PRINTS" id="PR00081">
    <property type="entry name" value="GDHRDH"/>
</dbReference>
<dbReference type="GO" id="GO:0016491">
    <property type="term" value="F:oxidoreductase activity"/>
    <property type="evidence" value="ECO:0007669"/>
    <property type="project" value="UniProtKB-KW"/>
</dbReference>
<accession>A0A4R6C802</accession>
<comment type="similarity">
    <text evidence="1">Belongs to the short-chain dehydrogenases/reductases (SDR) family.</text>
</comment>
<organism evidence="3 4">
    <name type="scientific">Macrococcoides canis</name>
    <dbReference type="NCBI Taxonomy" id="1855823"/>
    <lineage>
        <taxon>Bacteria</taxon>
        <taxon>Bacillati</taxon>
        <taxon>Bacillota</taxon>
        <taxon>Bacilli</taxon>
        <taxon>Bacillales</taxon>
        <taxon>Staphylococcaceae</taxon>
        <taxon>Macrococcoides</taxon>
    </lineage>
</organism>
<protein>
    <submittedName>
        <fullName evidence="3">SDR family NAD(P)-dependent oxidoreductase</fullName>
    </submittedName>
</protein>
<dbReference type="GO" id="GO:0016020">
    <property type="term" value="C:membrane"/>
    <property type="evidence" value="ECO:0007669"/>
    <property type="project" value="TreeGrafter"/>
</dbReference>
<dbReference type="Proteomes" id="UP000294865">
    <property type="component" value="Unassembled WGS sequence"/>
</dbReference>
<name>A0A4R6C802_9STAP</name>